<protein>
    <recommendedName>
        <fullName evidence="3">Reverse transcriptase domain-containing protein</fullName>
    </recommendedName>
</protein>
<evidence type="ECO:0000313" key="1">
    <source>
        <dbReference type="EMBL" id="KAK1669764.1"/>
    </source>
</evidence>
<dbReference type="EMBL" id="JAUUTY010000003">
    <property type="protein sequence ID" value="KAK1669764.1"/>
    <property type="molecule type" value="Genomic_DNA"/>
</dbReference>
<accession>A0AAD8T5K5</accession>
<evidence type="ECO:0008006" key="3">
    <source>
        <dbReference type="Google" id="ProtNLM"/>
    </source>
</evidence>
<dbReference type="Proteomes" id="UP001231189">
    <property type="component" value="Unassembled WGS sequence"/>
</dbReference>
<proteinExistence type="predicted"/>
<sequence length="295" mass="32658">MDSLHTMMNWVAEHGFLADLGLHRDIPRVSVYADDAVLFFKPYVADMEVISTVLKIFAESSGLKVNLQKSHTTCIRCDDQTANMVANHLSCTGKDFPIDYLGLPLTTGRLMTHNDGEFSSPRFVNSKASGKLAKIFSNTSFESSADSFISSDSDSVDSLNFIDKSAAIGKVFTTLYDGVTNPDKNQYAKYHQIYAIEEAGRSEPETSEAFDDLGNPYIDPADLRKGLGTKYVGSSPRERVQLPQAAWDRAARAMDGSEPMTTTATVQELQAYQYRLARVSRELEKQTASLNRSSF</sequence>
<evidence type="ECO:0000313" key="2">
    <source>
        <dbReference type="Proteomes" id="UP001231189"/>
    </source>
</evidence>
<dbReference type="SUPFAM" id="SSF56672">
    <property type="entry name" value="DNA/RNA polymerases"/>
    <property type="match status" value="1"/>
</dbReference>
<dbReference type="PANTHER" id="PTHR33116">
    <property type="entry name" value="REVERSE TRANSCRIPTASE ZINC-BINDING DOMAIN-CONTAINING PROTEIN-RELATED-RELATED"/>
    <property type="match status" value="1"/>
</dbReference>
<name>A0AAD8T5K5_LOLMU</name>
<comment type="caution">
    <text evidence="1">The sequence shown here is derived from an EMBL/GenBank/DDBJ whole genome shotgun (WGS) entry which is preliminary data.</text>
</comment>
<reference evidence="1" key="1">
    <citation type="submission" date="2023-07" db="EMBL/GenBank/DDBJ databases">
        <title>A chromosome-level genome assembly of Lolium multiflorum.</title>
        <authorList>
            <person name="Chen Y."/>
            <person name="Copetti D."/>
            <person name="Kolliker R."/>
            <person name="Studer B."/>
        </authorList>
    </citation>
    <scope>NUCLEOTIDE SEQUENCE</scope>
    <source>
        <strain evidence="1">02402/16</strain>
        <tissue evidence="1">Leaf</tissue>
    </source>
</reference>
<keyword evidence="2" id="KW-1185">Reference proteome</keyword>
<gene>
    <name evidence="1" type="ORF">QYE76_057923</name>
</gene>
<dbReference type="AlphaFoldDB" id="A0AAD8T5K5"/>
<organism evidence="1 2">
    <name type="scientific">Lolium multiflorum</name>
    <name type="common">Italian ryegrass</name>
    <name type="synonym">Lolium perenne subsp. multiflorum</name>
    <dbReference type="NCBI Taxonomy" id="4521"/>
    <lineage>
        <taxon>Eukaryota</taxon>
        <taxon>Viridiplantae</taxon>
        <taxon>Streptophyta</taxon>
        <taxon>Embryophyta</taxon>
        <taxon>Tracheophyta</taxon>
        <taxon>Spermatophyta</taxon>
        <taxon>Magnoliopsida</taxon>
        <taxon>Liliopsida</taxon>
        <taxon>Poales</taxon>
        <taxon>Poaceae</taxon>
        <taxon>BOP clade</taxon>
        <taxon>Pooideae</taxon>
        <taxon>Poodae</taxon>
        <taxon>Poeae</taxon>
        <taxon>Poeae Chloroplast Group 2 (Poeae type)</taxon>
        <taxon>Loliodinae</taxon>
        <taxon>Loliinae</taxon>
        <taxon>Lolium</taxon>
    </lineage>
</organism>
<dbReference type="InterPro" id="IPR043502">
    <property type="entry name" value="DNA/RNA_pol_sf"/>
</dbReference>
<dbReference type="PANTHER" id="PTHR33116:SF78">
    <property type="entry name" value="OS12G0587133 PROTEIN"/>
    <property type="match status" value="1"/>
</dbReference>